<sequence>MGRAAHIESLSAPSDPGPQAWWEDLLDHPEELQVHIQERLASILEERPPGAAVCSDAHASSSVLLLLGCGLSETGCRQEGCIILNRRSRLVRQAGDLCCPGGAVEKGLDSVLGRLFTLRPFALGQWPYWKSLKKRCPGKAHLTAVHLATCLRESWEEMRLNPFKVRFLGPLPPERLRLFTKVIHPLVGWIEGTHRFVPNREVERIVSIPLRKLLDPENYYRYRLYVDPDVAGHVDPTPRDFSCFLHQDGAKVEVLWGATFRIVTLFLERVFDFSPPDVSQRPFVPGLLNHTYLNGTRTR</sequence>
<dbReference type="GO" id="GO:0046872">
    <property type="term" value="F:metal ion binding"/>
    <property type="evidence" value="ECO:0007669"/>
    <property type="project" value="UniProtKB-KW"/>
</dbReference>
<keyword evidence="6" id="KW-0464">Manganese</keyword>
<dbReference type="PANTHER" id="PTHR12992:SF11">
    <property type="entry name" value="MITOCHONDRIAL COENZYME A DIPHOSPHATASE NUDT8"/>
    <property type="match status" value="1"/>
</dbReference>
<evidence type="ECO:0000256" key="6">
    <source>
        <dbReference type="ARBA" id="ARBA00023211"/>
    </source>
</evidence>
<keyword evidence="10" id="KW-1185">Reference proteome</keyword>
<dbReference type="OrthoDB" id="9802805at2"/>
<dbReference type="CDD" id="cd03426">
    <property type="entry name" value="NUDIX_CoAse_Nudt7"/>
    <property type="match status" value="1"/>
</dbReference>
<evidence type="ECO:0000259" key="8">
    <source>
        <dbReference type="PROSITE" id="PS51462"/>
    </source>
</evidence>
<feature type="domain" description="Nudix hydrolase" evidence="8">
    <location>
        <begin position="56"/>
        <end position="230"/>
    </location>
</feature>
<dbReference type="Gene3D" id="3.90.79.10">
    <property type="entry name" value="Nucleoside Triphosphate Pyrophosphohydrolase"/>
    <property type="match status" value="1"/>
</dbReference>
<dbReference type="InterPro" id="IPR045121">
    <property type="entry name" value="CoAse"/>
</dbReference>
<reference evidence="9 10" key="1">
    <citation type="submission" date="2017-04" db="EMBL/GenBank/DDBJ databases">
        <authorList>
            <person name="Afonso C.L."/>
            <person name="Miller P.J."/>
            <person name="Scott M.A."/>
            <person name="Spackman E."/>
            <person name="Goraichik I."/>
            <person name="Dimitrov K.M."/>
            <person name="Suarez D.L."/>
            <person name="Swayne D.E."/>
        </authorList>
    </citation>
    <scope>NUCLEOTIDE SEQUENCE [LARGE SCALE GENOMIC DNA]</scope>
    <source>
        <strain evidence="9 10">DSM 13146</strain>
    </source>
</reference>
<feature type="region of interest" description="Disordered" evidence="7">
    <location>
        <begin position="1"/>
        <end position="21"/>
    </location>
</feature>
<protein>
    <recommendedName>
        <fullName evidence="8">Nudix hydrolase domain-containing protein</fullName>
    </recommendedName>
</protein>
<comment type="cofactor">
    <cofactor evidence="1">
        <name>Mn(2+)</name>
        <dbReference type="ChEBI" id="CHEBI:29035"/>
    </cofactor>
</comment>
<evidence type="ECO:0000256" key="1">
    <source>
        <dbReference type="ARBA" id="ARBA00001936"/>
    </source>
</evidence>
<evidence type="ECO:0000313" key="9">
    <source>
        <dbReference type="EMBL" id="SMC18745.1"/>
    </source>
</evidence>
<gene>
    <name evidence="9" type="ORF">SAMN02746041_00517</name>
</gene>
<evidence type="ECO:0000256" key="5">
    <source>
        <dbReference type="ARBA" id="ARBA00022842"/>
    </source>
</evidence>
<dbReference type="PROSITE" id="PS51462">
    <property type="entry name" value="NUDIX"/>
    <property type="match status" value="1"/>
</dbReference>
<name>A0A1W1X4A3_9BACT</name>
<dbReference type="GO" id="GO:0010945">
    <property type="term" value="F:coenzyme A diphosphatase activity"/>
    <property type="evidence" value="ECO:0007669"/>
    <property type="project" value="InterPro"/>
</dbReference>
<accession>A0A1W1X4A3</accession>
<evidence type="ECO:0000256" key="3">
    <source>
        <dbReference type="ARBA" id="ARBA00022723"/>
    </source>
</evidence>
<keyword evidence="4" id="KW-0378">Hydrolase</keyword>
<organism evidence="9 10">
    <name type="scientific">Desulfacinum hydrothermale DSM 13146</name>
    <dbReference type="NCBI Taxonomy" id="1121390"/>
    <lineage>
        <taxon>Bacteria</taxon>
        <taxon>Pseudomonadati</taxon>
        <taxon>Thermodesulfobacteriota</taxon>
        <taxon>Syntrophobacteria</taxon>
        <taxon>Syntrophobacterales</taxon>
        <taxon>Syntrophobacteraceae</taxon>
        <taxon>Desulfacinum</taxon>
    </lineage>
</organism>
<dbReference type="Proteomes" id="UP000192783">
    <property type="component" value="Unassembled WGS sequence"/>
</dbReference>
<keyword evidence="3" id="KW-0479">Metal-binding</keyword>
<dbReference type="EMBL" id="FWXF01000002">
    <property type="protein sequence ID" value="SMC18745.1"/>
    <property type="molecule type" value="Genomic_DNA"/>
</dbReference>
<keyword evidence="5" id="KW-0460">Magnesium</keyword>
<evidence type="ECO:0000313" key="10">
    <source>
        <dbReference type="Proteomes" id="UP000192783"/>
    </source>
</evidence>
<evidence type="ECO:0000256" key="4">
    <source>
        <dbReference type="ARBA" id="ARBA00022801"/>
    </source>
</evidence>
<dbReference type="STRING" id="1121390.SAMN02746041_00517"/>
<proteinExistence type="predicted"/>
<dbReference type="InterPro" id="IPR015797">
    <property type="entry name" value="NUDIX_hydrolase-like_dom_sf"/>
</dbReference>
<dbReference type="SUPFAM" id="SSF55811">
    <property type="entry name" value="Nudix"/>
    <property type="match status" value="1"/>
</dbReference>
<comment type="cofactor">
    <cofactor evidence="2">
        <name>Mg(2+)</name>
        <dbReference type="ChEBI" id="CHEBI:18420"/>
    </cofactor>
</comment>
<dbReference type="AlphaFoldDB" id="A0A1W1X4A3"/>
<dbReference type="RefSeq" id="WP_084055996.1">
    <property type="nucleotide sequence ID" value="NZ_FWXF01000002.1"/>
</dbReference>
<evidence type="ECO:0000256" key="2">
    <source>
        <dbReference type="ARBA" id="ARBA00001946"/>
    </source>
</evidence>
<dbReference type="PANTHER" id="PTHR12992">
    <property type="entry name" value="NUDIX HYDROLASE"/>
    <property type="match status" value="1"/>
</dbReference>
<evidence type="ECO:0000256" key="7">
    <source>
        <dbReference type="SAM" id="MobiDB-lite"/>
    </source>
</evidence>
<dbReference type="InterPro" id="IPR000086">
    <property type="entry name" value="NUDIX_hydrolase_dom"/>
</dbReference>